<feature type="domain" description="D-serine dehydratase-like" evidence="2">
    <location>
        <begin position="357"/>
        <end position="491"/>
    </location>
</feature>
<dbReference type="EMBL" id="LKEA01000059">
    <property type="protein sequence ID" value="ROV90932.1"/>
    <property type="molecule type" value="Genomic_DNA"/>
</dbReference>
<dbReference type="GO" id="GO:0036088">
    <property type="term" value="P:D-serine catabolic process"/>
    <property type="evidence" value="ECO:0007669"/>
    <property type="project" value="TreeGrafter"/>
</dbReference>
<gene>
    <name evidence="3" type="ORF">VMCG_09995</name>
</gene>
<dbReference type="InterPro" id="IPR026956">
    <property type="entry name" value="D-ser_dehydrat-like_dom"/>
</dbReference>
<name>A0A423VIU7_9PEZI</name>
<dbReference type="Gene3D" id="3.20.20.10">
    <property type="entry name" value="Alanine racemase"/>
    <property type="match status" value="1"/>
</dbReference>
<keyword evidence="4" id="KW-1185">Reference proteome</keyword>
<sequence>MSCTKHISFSQTELDRIKSYLGKYLRDPAIPTPAAVLDLAVARRNCERMLDACKNLDIGLRGEVKSHKSSSLASLQCGEAGPLRFTFSTFPVAQELGSIIRTAIANGRDVDVMYGLPVGQCDIKRLAPMASWAHQAWKSKPGKAGPPAISVLIDDPDQLQHVQSFKDLSEGLLPNVHIKLNVDSDGAGSLHDSDRFKQLADAALEAQTRGEIVLAGLYAHTSDAMYKAKGSREENLCEAMYLLAKQFSFLQMAADAIVRSAETKAVTPIHTPLVLSASVRCAEVLEALHDYGKHGKDNNSLLENEAANLLYKLKTIRDSGFMTPEIHSGSHAMLDLQQLAVSQGLSTWTPNLWGNLALTVLAEVKPMQPGQEKYDDFPEVLINAGALALGEERCEKYPGLGMVTPWGRESSGNAQRPDSERKQDMKMKDHEGWIVGKVNQEHGVLKWQSGEKKSGSYNQEPDQLKMGQRVRIWPNSSSITSNHFDFYLVIDSDRKGKEDQIIEIWGCGRGC</sequence>
<dbReference type="InterPro" id="IPR042208">
    <property type="entry name" value="D-ser_dehydrat-like_sf"/>
</dbReference>
<proteinExistence type="predicted"/>
<dbReference type="PANTHER" id="PTHR28004">
    <property type="entry name" value="ZGC:162816-RELATED"/>
    <property type="match status" value="1"/>
</dbReference>
<dbReference type="AlphaFoldDB" id="A0A423VIU7"/>
<evidence type="ECO:0000313" key="4">
    <source>
        <dbReference type="Proteomes" id="UP000283895"/>
    </source>
</evidence>
<dbReference type="InterPro" id="IPR029066">
    <property type="entry name" value="PLP-binding_barrel"/>
</dbReference>
<evidence type="ECO:0000313" key="3">
    <source>
        <dbReference type="EMBL" id="ROV90932.1"/>
    </source>
</evidence>
<dbReference type="PANTHER" id="PTHR28004:SF2">
    <property type="entry name" value="D-SERINE DEHYDRATASE"/>
    <property type="match status" value="1"/>
</dbReference>
<comment type="caution">
    <text evidence="3">The sequence shown here is derived from an EMBL/GenBank/DDBJ whole genome shotgun (WGS) entry which is preliminary data.</text>
</comment>
<organism evidence="3 4">
    <name type="scientific">Cytospora schulzeri</name>
    <dbReference type="NCBI Taxonomy" id="448051"/>
    <lineage>
        <taxon>Eukaryota</taxon>
        <taxon>Fungi</taxon>
        <taxon>Dikarya</taxon>
        <taxon>Ascomycota</taxon>
        <taxon>Pezizomycotina</taxon>
        <taxon>Sordariomycetes</taxon>
        <taxon>Sordariomycetidae</taxon>
        <taxon>Diaporthales</taxon>
        <taxon>Cytosporaceae</taxon>
        <taxon>Cytospora</taxon>
    </lineage>
</organism>
<evidence type="ECO:0000256" key="1">
    <source>
        <dbReference type="SAM" id="MobiDB-lite"/>
    </source>
</evidence>
<dbReference type="SUPFAM" id="SSF51419">
    <property type="entry name" value="PLP-binding barrel"/>
    <property type="match status" value="1"/>
</dbReference>
<dbReference type="GO" id="GO:0008721">
    <property type="term" value="F:D-serine ammonia-lyase activity"/>
    <property type="evidence" value="ECO:0007669"/>
    <property type="project" value="TreeGrafter"/>
</dbReference>
<protein>
    <recommendedName>
        <fullName evidence="2">D-serine dehydratase-like domain-containing protein</fullName>
    </recommendedName>
</protein>
<dbReference type="InterPro" id="IPR051466">
    <property type="entry name" value="D-amino_acid_metab_enzyme"/>
</dbReference>
<dbReference type="SMART" id="SM01119">
    <property type="entry name" value="D-ser_dehydrat"/>
    <property type="match status" value="1"/>
</dbReference>
<reference evidence="3 4" key="1">
    <citation type="submission" date="2015-09" db="EMBL/GenBank/DDBJ databases">
        <title>Host preference determinants of Valsa canker pathogens revealed by comparative genomics.</title>
        <authorList>
            <person name="Yin Z."/>
            <person name="Huang L."/>
        </authorList>
    </citation>
    <scope>NUCLEOTIDE SEQUENCE [LARGE SCALE GENOMIC DNA]</scope>
    <source>
        <strain evidence="3 4">03-1</strain>
    </source>
</reference>
<dbReference type="STRING" id="356882.A0A423VIU7"/>
<dbReference type="Pfam" id="PF14031">
    <property type="entry name" value="D-ser_dehydrat"/>
    <property type="match status" value="1"/>
</dbReference>
<feature type="region of interest" description="Disordered" evidence="1">
    <location>
        <begin position="405"/>
        <end position="425"/>
    </location>
</feature>
<dbReference type="OrthoDB" id="20198at2759"/>
<accession>A0A423VIU7</accession>
<dbReference type="Gene3D" id="2.40.37.20">
    <property type="entry name" value="D-serine dehydratase-like domain"/>
    <property type="match status" value="1"/>
</dbReference>
<evidence type="ECO:0000259" key="2">
    <source>
        <dbReference type="SMART" id="SM01119"/>
    </source>
</evidence>
<dbReference type="Proteomes" id="UP000283895">
    <property type="component" value="Unassembled WGS sequence"/>
</dbReference>